<evidence type="ECO:0000256" key="1">
    <source>
        <dbReference type="ARBA" id="ARBA00007569"/>
    </source>
</evidence>
<sequence length="174" mass="19074">VADTVGTEDVAVTPVGPTAWGVPVTEAFGQTVLHPPVDRWLETVAACRDDGYVMAIDVTAVDYSAHPGRTDLPEGVEPERFEVVAMLISHATGERVRLRTQVPESDPVVPSLFDLFPGTEAMEREAWDLFGVAFSGHPDPTRILMPEDWEGHPLRRDVAIGRIPVQFREAPPAR</sequence>
<dbReference type="InterPro" id="IPR001268">
    <property type="entry name" value="NADH_UbQ_OxRdtase_30kDa_su"/>
</dbReference>
<evidence type="ECO:0000259" key="2">
    <source>
        <dbReference type="Pfam" id="PF00329"/>
    </source>
</evidence>
<evidence type="ECO:0000313" key="3">
    <source>
        <dbReference type="EMBL" id="SUZ70640.1"/>
    </source>
</evidence>
<dbReference type="AlphaFoldDB" id="A0A381PUP8"/>
<feature type="non-terminal residue" evidence="3">
    <location>
        <position position="1"/>
    </location>
</feature>
<protein>
    <recommendedName>
        <fullName evidence="2">NADH:ubiquinone oxidoreductase 30kDa subunit domain-containing protein</fullName>
    </recommendedName>
</protein>
<feature type="domain" description="NADH:ubiquinone oxidoreductase 30kDa subunit" evidence="2">
    <location>
        <begin position="37"/>
        <end position="159"/>
    </location>
</feature>
<proteinExistence type="inferred from homology"/>
<dbReference type="InterPro" id="IPR037232">
    <property type="entry name" value="NADH_quin_OxRdtase_su_C/D-like"/>
</dbReference>
<organism evidence="3">
    <name type="scientific">marine metagenome</name>
    <dbReference type="NCBI Taxonomy" id="408172"/>
    <lineage>
        <taxon>unclassified sequences</taxon>
        <taxon>metagenomes</taxon>
        <taxon>ecological metagenomes</taxon>
    </lineage>
</organism>
<comment type="similarity">
    <text evidence="1">Belongs to the complex I 30 kDa subunit family.</text>
</comment>
<gene>
    <name evidence="3" type="ORF">METZ01_LOCUS23494</name>
</gene>
<dbReference type="Gene3D" id="3.30.460.80">
    <property type="entry name" value="NADH:ubiquinone oxidoreductase, 30kDa subunit"/>
    <property type="match status" value="1"/>
</dbReference>
<dbReference type="PANTHER" id="PTHR10884:SF14">
    <property type="entry name" value="NADH DEHYDROGENASE [UBIQUINONE] IRON-SULFUR PROTEIN 3, MITOCHONDRIAL"/>
    <property type="match status" value="1"/>
</dbReference>
<reference evidence="3" key="1">
    <citation type="submission" date="2018-05" db="EMBL/GenBank/DDBJ databases">
        <authorList>
            <person name="Lanie J.A."/>
            <person name="Ng W.-L."/>
            <person name="Kazmierczak K.M."/>
            <person name="Andrzejewski T.M."/>
            <person name="Davidsen T.M."/>
            <person name="Wayne K.J."/>
            <person name="Tettelin H."/>
            <person name="Glass J.I."/>
            <person name="Rusch D."/>
            <person name="Podicherti R."/>
            <person name="Tsui H.-C.T."/>
            <person name="Winkler M.E."/>
        </authorList>
    </citation>
    <scope>NUCLEOTIDE SEQUENCE</scope>
</reference>
<accession>A0A381PUP8</accession>
<dbReference type="Pfam" id="PF00329">
    <property type="entry name" value="Complex1_30kDa"/>
    <property type="match status" value="1"/>
</dbReference>
<dbReference type="EMBL" id="UINC01001096">
    <property type="protein sequence ID" value="SUZ70640.1"/>
    <property type="molecule type" value="Genomic_DNA"/>
</dbReference>
<dbReference type="GO" id="GO:0008137">
    <property type="term" value="F:NADH dehydrogenase (ubiquinone) activity"/>
    <property type="evidence" value="ECO:0007669"/>
    <property type="project" value="InterPro"/>
</dbReference>
<name>A0A381PUP8_9ZZZZ</name>
<dbReference type="SUPFAM" id="SSF143243">
    <property type="entry name" value="Nqo5-like"/>
    <property type="match status" value="1"/>
</dbReference>
<dbReference type="PANTHER" id="PTHR10884">
    <property type="entry name" value="NADH DEHYDROGENASE UBIQUINONE IRON-SULFUR PROTEIN 3"/>
    <property type="match status" value="1"/>
</dbReference>